<dbReference type="SUPFAM" id="SSF48439">
    <property type="entry name" value="Protein prenylyltransferase"/>
    <property type="match status" value="1"/>
</dbReference>
<evidence type="ECO:0000259" key="16">
    <source>
        <dbReference type="PROSITE" id="PS50127"/>
    </source>
</evidence>
<evidence type="ECO:0000256" key="10">
    <source>
        <dbReference type="ARBA" id="ARBA00040965"/>
    </source>
</evidence>
<evidence type="ECO:0000256" key="14">
    <source>
        <dbReference type="ARBA" id="ARBA00043219"/>
    </source>
</evidence>
<dbReference type="Proteomes" id="UP001141327">
    <property type="component" value="Unassembled WGS sequence"/>
</dbReference>
<evidence type="ECO:0000256" key="4">
    <source>
        <dbReference type="ARBA" id="ARBA00012702"/>
    </source>
</evidence>
<dbReference type="PROSITE" id="PS00183">
    <property type="entry name" value="UBC_1"/>
    <property type="match status" value="1"/>
</dbReference>
<evidence type="ECO:0000256" key="6">
    <source>
        <dbReference type="ARBA" id="ARBA00022679"/>
    </source>
</evidence>
<sequence length="473" mass="53551">MAALTNRIIKETQRMAAEPTPGIVARPHEDNVRFFDVQLSGPDGSPYAGGVFHVELFLPSEYPMSPPKVRFLTKIYHPNIDRLGRICLDILKDKWSPALGIRAVLLSVQALLSAPNPDDPLPLDVAEHWRSDEAGAIAQENSPPRVRAANAAMWTPYHDRPEWADVTPLTQDDGPAPVVQIQYTPRFQEVMDYLRAIIQKGEISERALALTEDAIDCNSANYTIWAYRRVVLDGLRAEMQKELEFTENIITDTPKNYQVWYHRQWVVERLHDGSAELAFTQRMIEADSKNYHAWAHRQWAVATFGLWDHELVALEALIEADPRNNSAWNQRWFVVRSTCRLDEPALLAREVQYAQRYIQQAPNNESPWSYLRGLFSSKGVGSFARCPELEAWARQLSVRFPLCVHAVALLVDMAAQSRSPAALEQALTDCDGLAEGLDPIRAKYWRHKRMALLEPLLARALAARPKQDSGSSS</sequence>
<protein>
    <recommendedName>
        <fullName evidence="10">Protein farnesyltransferase/geranylgeranyltransferase type-1 subunit alpha</fullName>
        <ecNumber evidence="4">2.5.1.58</ecNumber>
        <ecNumber evidence="3">2.5.1.59</ecNumber>
    </recommendedName>
    <alternativeName>
        <fullName evidence="13">CAAX farnesyltransferase subunit alpha</fullName>
    </alternativeName>
    <alternativeName>
        <fullName evidence="12">FTase-alpha</fullName>
    </alternativeName>
    <alternativeName>
        <fullName evidence="11">Ras proteins prenyltransferase subunit alpha</fullName>
    </alternativeName>
    <alternativeName>
        <fullName evidence="14">Type I protein geranyl-geranyltransferase subunit alpha</fullName>
    </alternativeName>
</protein>
<evidence type="ECO:0000256" key="15">
    <source>
        <dbReference type="PROSITE-ProRule" id="PRU10133"/>
    </source>
</evidence>
<accession>A0ABQ8UEK9</accession>
<keyword evidence="9" id="KW-0460">Magnesium</keyword>
<keyword evidence="8" id="KW-0833">Ubl conjugation pathway</keyword>
<dbReference type="PROSITE" id="PS51147">
    <property type="entry name" value="PFTA"/>
    <property type="match status" value="5"/>
</dbReference>
<dbReference type="PANTHER" id="PTHR11129:SF1">
    <property type="entry name" value="PROTEIN FARNESYLTRANSFERASE_GERANYLGERANYLTRANSFERASE TYPE-1 SUBUNIT ALPHA"/>
    <property type="match status" value="1"/>
</dbReference>
<name>A0ABQ8UEK9_9EUKA</name>
<keyword evidence="5" id="KW-0637">Prenyltransferase</keyword>
<gene>
    <name evidence="17" type="ORF">PAPYR_7841</name>
</gene>
<dbReference type="Pfam" id="PF00179">
    <property type="entry name" value="UQ_con"/>
    <property type="match status" value="1"/>
</dbReference>
<dbReference type="Gene3D" id="1.25.40.120">
    <property type="entry name" value="Protein prenylyltransferase"/>
    <property type="match status" value="1"/>
</dbReference>
<evidence type="ECO:0000256" key="2">
    <source>
        <dbReference type="ARBA" id="ARBA00006734"/>
    </source>
</evidence>
<evidence type="ECO:0000313" key="17">
    <source>
        <dbReference type="EMBL" id="KAJ4456817.1"/>
    </source>
</evidence>
<keyword evidence="18" id="KW-1185">Reference proteome</keyword>
<dbReference type="Gene3D" id="3.10.110.10">
    <property type="entry name" value="Ubiquitin Conjugating Enzyme"/>
    <property type="match status" value="1"/>
</dbReference>
<evidence type="ECO:0000256" key="8">
    <source>
        <dbReference type="ARBA" id="ARBA00022786"/>
    </source>
</evidence>
<evidence type="ECO:0000313" key="18">
    <source>
        <dbReference type="Proteomes" id="UP001141327"/>
    </source>
</evidence>
<reference evidence="17" key="1">
    <citation type="journal article" date="2022" name="bioRxiv">
        <title>Genomics of Preaxostyla Flagellates Illuminates Evolutionary Transitions and the Path Towards Mitochondrial Loss.</title>
        <authorList>
            <person name="Novak L.V.F."/>
            <person name="Treitli S.C."/>
            <person name="Pyrih J."/>
            <person name="Halakuc P."/>
            <person name="Pipaliya S.V."/>
            <person name="Vacek V."/>
            <person name="Brzon O."/>
            <person name="Soukal P."/>
            <person name="Eme L."/>
            <person name="Dacks J.B."/>
            <person name="Karnkowska A."/>
            <person name="Elias M."/>
            <person name="Hampl V."/>
        </authorList>
    </citation>
    <scope>NUCLEOTIDE SEQUENCE</scope>
    <source>
        <strain evidence="17">RCP-MX</strain>
    </source>
</reference>
<comment type="cofactor">
    <cofactor evidence="1">
        <name>Mg(2+)</name>
        <dbReference type="ChEBI" id="CHEBI:18420"/>
    </cofactor>
</comment>
<proteinExistence type="inferred from homology"/>
<dbReference type="InterPro" id="IPR002088">
    <property type="entry name" value="Prenyl_trans_a"/>
</dbReference>
<dbReference type="SUPFAM" id="SSF54495">
    <property type="entry name" value="UBC-like"/>
    <property type="match status" value="1"/>
</dbReference>
<keyword evidence="6" id="KW-0808">Transferase</keyword>
<feature type="active site" description="Glycyl thioester intermediate" evidence="15">
    <location>
        <position position="87"/>
    </location>
</feature>
<evidence type="ECO:0000256" key="9">
    <source>
        <dbReference type="ARBA" id="ARBA00022842"/>
    </source>
</evidence>
<dbReference type="InterPro" id="IPR016135">
    <property type="entry name" value="UBQ-conjugating_enzyme/RWD"/>
</dbReference>
<evidence type="ECO:0000256" key="11">
    <source>
        <dbReference type="ARBA" id="ARBA00041392"/>
    </source>
</evidence>
<dbReference type="PANTHER" id="PTHR11129">
    <property type="entry name" value="PROTEIN FARNESYLTRANSFERASE ALPHA SUBUNIT/RAB GERANYLGERANYL TRANSFERASE ALPHA SUBUNIT"/>
    <property type="match status" value="1"/>
</dbReference>
<dbReference type="Pfam" id="PF01239">
    <property type="entry name" value="PPTA"/>
    <property type="match status" value="5"/>
</dbReference>
<dbReference type="InterPro" id="IPR000608">
    <property type="entry name" value="UBC"/>
</dbReference>
<feature type="domain" description="UBC core" evidence="16">
    <location>
        <begin position="3"/>
        <end position="155"/>
    </location>
</feature>
<evidence type="ECO:0000256" key="7">
    <source>
        <dbReference type="ARBA" id="ARBA00022737"/>
    </source>
</evidence>
<dbReference type="SMART" id="SM00212">
    <property type="entry name" value="UBCc"/>
    <property type="match status" value="1"/>
</dbReference>
<evidence type="ECO:0000256" key="1">
    <source>
        <dbReference type="ARBA" id="ARBA00001946"/>
    </source>
</evidence>
<dbReference type="PROSITE" id="PS50127">
    <property type="entry name" value="UBC_2"/>
    <property type="match status" value="1"/>
</dbReference>
<comment type="caution">
    <text evidence="17">The sequence shown here is derived from an EMBL/GenBank/DDBJ whole genome shotgun (WGS) entry which is preliminary data.</text>
</comment>
<dbReference type="EC" id="2.5.1.58" evidence="4"/>
<dbReference type="EMBL" id="JAPMOS010000060">
    <property type="protein sequence ID" value="KAJ4456817.1"/>
    <property type="molecule type" value="Genomic_DNA"/>
</dbReference>
<dbReference type="CDD" id="cd23813">
    <property type="entry name" value="UBCc_UBE2N"/>
    <property type="match status" value="1"/>
</dbReference>
<keyword evidence="7" id="KW-0677">Repeat</keyword>
<dbReference type="InterPro" id="IPR023313">
    <property type="entry name" value="UBQ-conjugating_AS"/>
</dbReference>
<dbReference type="EC" id="2.5.1.59" evidence="3"/>
<evidence type="ECO:0000256" key="3">
    <source>
        <dbReference type="ARBA" id="ARBA00012700"/>
    </source>
</evidence>
<evidence type="ECO:0000256" key="5">
    <source>
        <dbReference type="ARBA" id="ARBA00022602"/>
    </source>
</evidence>
<evidence type="ECO:0000256" key="13">
    <source>
        <dbReference type="ARBA" id="ARBA00043086"/>
    </source>
</evidence>
<organism evidence="17 18">
    <name type="scientific">Paratrimastix pyriformis</name>
    <dbReference type="NCBI Taxonomy" id="342808"/>
    <lineage>
        <taxon>Eukaryota</taxon>
        <taxon>Metamonada</taxon>
        <taxon>Preaxostyla</taxon>
        <taxon>Paratrimastigidae</taxon>
        <taxon>Paratrimastix</taxon>
    </lineage>
</organism>
<evidence type="ECO:0000256" key="12">
    <source>
        <dbReference type="ARBA" id="ARBA00042436"/>
    </source>
</evidence>
<comment type="similarity">
    <text evidence="2">Belongs to the protein prenyltransferase subunit alpha family.</text>
</comment>